<dbReference type="Proteomes" id="UP000199155">
    <property type="component" value="Unassembled WGS sequence"/>
</dbReference>
<dbReference type="Gene3D" id="3.40.50.80">
    <property type="entry name" value="Nucleotide-binding domain of ferredoxin-NADP reductase (FNR) module"/>
    <property type="match status" value="1"/>
</dbReference>
<dbReference type="PANTHER" id="PTHR47354">
    <property type="entry name" value="NADH OXIDOREDUCTASE HCR"/>
    <property type="match status" value="1"/>
</dbReference>
<dbReference type="InterPro" id="IPR039261">
    <property type="entry name" value="FNR_nucleotide-bd"/>
</dbReference>
<name>A0A1G8ZWU0_9ACTN</name>
<dbReference type="EMBL" id="FNFF01000005">
    <property type="protein sequence ID" value="SDK19104.1"/>
    <property type="molecule type" value="Genomic_DNA"/>
</dbReference>
<dbReference type="PANTHER" id="PTHR47354:SF5">
    <property type="entry name" value="PROTEIN RFBI"/>
    <property type="match status" value="1"/>
</dbReference>
<dbReference type="RefSeq" id="WP_093610414.1">
    <property type="nucleotide sequence ID" value="NZ_FNFF01000005.1"/>
</dbReference>
<dbReference type="AlphaFoldDB" id="A0A1G8ZWU0"/>
<gene>
    <name evidence="2" type="ORF">SAMN05421806_105217</name>
</gene>
<reference evidence="2 3" key="1">
    <citation type="submission" date="2016-10" db="EMBL/GenBank/DDBJ databases">
        <authorList>
            <person name="de Groot N.N."/>
        </authorList>
    </citation>
    <scope>NUCLEOTIDE SEQUENCE [LARGE SCALE GENOMIC DNA]</scope>
    <source>
        <strain evidence="2 3">CGMCC 4.5727</strain>
    </source>
</reference>
<evidence type="ECO:0000313" key="3">
    <source>
        <dbReference type="Proteomes" id="UP000199155"/>
    </source>
</evidence>
<dbReference type="InterPro" id="IPR017938">
    <property type="entry name" value="Riboflavin_synthase-like_b-brl"/>
</dbReference>
<keyword evidence="3" id="KW-1185">Reference proteome</keyword>
<organism evidence="2 3">
    <name type="scientific">Streptomyces indicus</name>
    <dbReference type="NCBI Taxonomy" id="417292"/>
    <lineage>
        <taxon>Bacteria</taxon>
        <taxon>Bacillati</taxon>
        <taxon>Actinomycetota</taxon>
        <taxon>Actinomycetes</taxon>
        <taxon>Kitasatosporales</taxon>
        <taxon>Streptomycetaceae</taxon>
        <taxon>Streptomyces</taxon>
    </lineage>
</organism>
<dbReference type="SUPFAM" id="SSF52343">
    <property type="entry name" value="Ferredoxin reductase-like, C-terminal NADP-linked domain"/>
    <property type="match status" value="1"/>
</dbReference>
<sequence>MNTVPYRVLTRWEETPDAATLRLESLDEPLPGFVAGQYVRVGHRALPVSALPTTGGLGLTVCRADGLLFAARAGAVLELRGPYGTGWHLEKALGHDLLVMEYGIGLASLRPLIRDAVADPRAYGHLNVLIGGPDPEGLMARHETRRWTTSCTACTVDRIGPGWYGATGPVHAMLDRALFDAGRTSAFVCAPDDLLRASAIELLRRGISADRIMTGALTAEAPAAPLRIRRWGARDA</sequence>
<dbReference type="SUPFAM" id="SSF63380">
    <property type="entry name" value="Riboflavin synthase domain-like"/>
    <property type="match status" value="1"/>
</dbReference>
<dbReference type="InterPro" id="IPR050415">
    <property type="entry name" value="MRET"/>
</dbReference>
<dbReference type="GO" id="GO:0016491">
    <property type="term" value="F:oxidoreductase activity"/>
    <property type="evidence" value="ECO:0007669"/>
    <property type="project" value="TreeGrafter"/>
</dbReference>
<dbReference type="OrthoDB" id="9796486at2"/>
<proteinExistence type="predicted"/>
<comment type="cofactor">
    <cofactor evidence="1">
        <name>FAD</name>
        <dbReference type="ChEBI" id="CHEBI:57692"/>
    </cofactor>
</comment>
<evidence type="ECO:0000256" key="1">
    <source>
        <dbReference type="ARBA" id="ARBA00001974"/>
    </source>
</evidence>
<dbReference type="STRING" id="417292.SAMN05421806_105217"/>
<evidence type="ECO:0000313" key="2">
    <source>
        <dbReference type="EMBL" id="SDK19104.1"/>
    </source>
</evidence>
<accession>A0A1G8ZWU0</accession>
<protein>
    <submittedName>
        <fullName evidence="2">NAD(P)H-flavin reductase</fullName>
    </submittedName>
</protein>